<evidence type="ECO:0000313" key="2">
    <source>
        <dbReference type="Proteomes" id="UP000704960"/>
    </source>
</evidence>
<gene>
    <name evidence="1" type="ORF">HY474_01980</name>
</gene>
<dbReference type="Proteomes" id="UP000704960">
    <property type="component" value="Unassembled WGS sequence"/>
</dbReference>
<proteinExistence type="predicted"/>
<comment type="caution">
    <text evidence="1">The sequence shown here is derived from an EMBL/GenBank/DDBJ whole genome shotgun (WGS) entry which is preliminary data.</text>
</comment>
<accession>A0A932YY33</accession>
<sequence>MRVAQIDIRRRGAAEPAASLAVGRRLFGHPAFFEPKLLERGLRFFVPFEAAKLKLLPDEEHMTLTLQERVLLRLRTYLTAELGEGWDLDEVIILEGSEAERVLASLATQTGSPAPAEAETLGDANRMY</sequence>
<organism evidence="1 2">
    <name type="scientific">Candidatus Sungiibacteriota bacterium</name>
    <dbReference type="NCBI Taxonomy" id="2750080"/>
    <lineage>
        <taxon>Bacteria</taxon>
        <taxon>Candidatus Sungiibacteriota</taxon>
    </lineage>
</organism>
<evidence type="ECO:0000313" key="1">
    <source>
        <dbReference type="EMBL" id="MBI4132381.1"/>
    </source>
</evidence>
<dbReference type="AlphaFoldDB" id="A0A932YY33"/>
<protein>
    <submittedName>
        <fullName evidence="1">Uncharacterized protein</fullName>
    </submittedName>
</protein>
<dbReference type="EMBL" id="JACQMJ010000008">
    <property type="protein sequence ID" value="MBI4132381.1"/>
    <property type="molecule type" value="Genomic_DNA"/>
</dbReference>
<name>A0A932YY33_9BACT</name>
<reference evidence="1" key="1">
    <citation type="submission" date="2020-07" db="EMBL/GenBank/DDBJ databases">
        <title>Huge and variable diversity of episymbiotic CPR bacteria and DPANN archaea in groundwater ecosystems.</title>
        <authorList>
            <person name="He C.Y."/>
            <person name="Keren R."/>
            <person name="Whittaker M."/>
            <person name="Farag I.F."/>
            <person name="Doudna J."/>
            <person name="Cate J.H.D."/>
            <person name="Banfield J.F."/>
        </authorList>
    </citation>
    <scope>NUCLEOTIDE SEQUENCE</scope>
    <source>
        <strain evidence="1">NC_groundwater_1226_Ag_S-0.1um_59_124</strain>
    </source>
</reference>